<dbReference type="InterPro" id="IPR029063">
    <property type="entry name" value="SAM-dependent_MTases_sf"/>
</dbReference>
<dbReference type="AlphaFoldDB" id="A0A955L503"/>
<reference evidence="2" key="2">
    <citation type="journal article" date="2021" name="Microbiome">
        <title>Successional dynamics and alternative stable states in a saline activated sludge microbial community over 9 years.</title>
        <authorList>
            <person name="Wang Y."/>
            <person name="Ye J."/>
            <person name="Ju F."/>
            <person name="Liu L."/>
            <person name="Boyd J.A."/>
            <person name="Deng Y."/>
            <person name="Parks D.H."/>
            <person name="Jiang X."/>
            <person name="Yin X."/>
            <person name="Woodcroft B.J."/>
            <person name="Tyson G.W."/>
            <person name="Hugenholtz P."/>
            <person name="Polz M.F."/>
            <person name="Zhang T."/>
        </authorList>
    </citation>
    <scope>NUCLEOTIDE SEQUENCE</scope>
    <source>
        <strain evidence="2">HKST-UBA14</strain>
    </source>
</reference>
<gene>
    <name evidence="2" type="ORF">KC909_00385</name>
</gene>
<evidence type="ECO:0000313" key="3">
    <source>
        <dbReference type="Proteomes" id="UP000783287"/>
    </source>
</evidence>
<dbReference type="InterPro" id="IPR001077">
    <property type="entry name" value="COMT_C"/>
</dbReference>
<keyword evidence="2" id="KW-0808">Transferase</keyword>
<organism evidence="2 3">
    <name type="scientific">Candidatus Dojkabacteria bacterium</name>
    <dbReference type="NCBI Taxonomy" id="2099670"/>
    <lineage>
        <taxon>Bacteria</taxon>
        <taxon>Candidatus Dojkabacteria</taxon>
    </lineage>
</organism>
<dbReference type="EMBL" id="JAGQLK010000005">
    <property type="protein sequence ID" value="MCA9382801.1"/>
    <property type="molecule type" value="Genomic_DNA"/>
</dbReference>
<keyword evidence="2" id="KW-0489">Methyltransferase</keyword>
<dbReference type="Gene3D" id="3.40.50.150">
    <property type="entry name" value="Vaccinia Virus protein VP39"/>
    <property type="match status" value="1"/>
</dbReference>
<feature type="domain" description="O-methyltransferase C-terminal" evidence="1">
    <location>
        <begin position="119"/>
        <end position="241"/>
    </location>
</feature>
<dbReference type="Proteomes" id="UP000783287">
    <property type="component" value="Unassembled WGS sequence"/>
</dbReference>
<dbReference type="Pfam" id="PF00891">
    <property type="entry name" value="Methyltransf_2"/>
    <property type="match status" value="1"/>
</dbReference>
<evidence type="ECO:0000259" key="1">
    <source>
        <dbReference type="Pfam" id="PF00891"/>
    </source>
</evidence>
<evidence type="ECO:0000313" key="2">
    <source>
        <dbReference type="EMBL" id="MCA9382801.1"/>
    </source>
</evidence>
<comment type="caution">
    <text evidence="2">The sequence shown here is derived from an EMBL/GenBank/DDBJ whole genome shotgun (WGS) entry which is preliminary data.</text>
</comment>
<accession>A0A955L503</accession>
<dbReference type="SUPFAM" id="SSF53335">
    <property type="entry name" value="S-adenosyl-L-methionine-dependent methyltransferases"/>
    <property type="match status" value="1"/>
</dbReference>
<protein>
    <submittedName>
        <fullName evidence="2">Class I SAM-dependent methyltransferase</fullName>
    </submittedName>
</protein>
<name>A0A955L503_9BACT</name>
<dbReference type="GO" id="GO:0008171">
    <property type="term" value="F:O-methyltransferase activity"/>
    <property type="evidence" value="ECO:0007669"/>
    <property type="project" value="InterPro"/>
</dbReference>
<sequence>MKQTSKSETAIEFFKAFNNPDARKFVLWTMQKNYLEGILYHHPNASTLDHEAIKSKVQILIKVIFSELLSISDNPESLYSLLIQLGRKVDNRQDFWFQEFDEAYDNYKSQSKLPIMLDIFSNQLATLNSVIDIGCGGGDFINFIAQKYPKIQAAGADVLDWRSQSVQDEQLFDFYLRDFNKSDSELPDSYDAGILHAVLHHISSDDAVLISYLQNIAVSVNSLLVVEDILYAQDDLKLDIKGIESIDTCRKEQGDFNQFLELDINTQRDIIIILDLLSNSLAIGVPDMNFPFGARRLTDWKNIFINAGFKITSMKCLGFQPNLFHRMSQTYLVLEKL</sequence>
<proteinExistence type="predicted"/>
<dbReference type="GO" id="GO:0032259">
    <property type="term" value="P:methylation"/>
    <property type="evidence" value="ECO:0007669"/>
    <property type="project" value="UniProtKB-KW"/>
</dbReference>
<reference evidence="2" key="1">
    <citation type="submission" date="2020-04" db="EMBL/GenBank/DDBJ databases">
        <authorList>
            <person name="Zhang T."/>
        </authorList>
    </citation>
    <scope>NUCLEOTIDE SEQUENCE</scope>
    <source>
        <strain evidence="2">HKST-UBA14</strain>
    </source>
</reference>